<evidence type="ECO:0000313" key="2">
    <source>
        <dbReference type="EMBL" id="JAT80227.1"/>
    </source>
</evidence>
<feature type="compositionally biased region" description="Acidic residues" evidence="1">
    <location>
        <begin position="57"/>
        <end position="66"/>
    </location>
</feature>
<dbReference type="OrthoDB" id="5982876at2759"/>
<protein>
    <submittedName>
        <fullName evidence="2">Uncharacterized protein</fullName>
    </submittedName>
</protein>
<dbReference type="AlphaFoldDB" id="A0A1E1VZR9"/>
<evidence type="ECO:0000256" key="1">
    <source>
        <dbReference type="SAM" id="MobiDB-lite"/>
    </source>
</evidence>
<feature type="non-terminal residue" evidence="2">
    <location>
        <position position="1"/>
    </location>
</feature>
<name>A0A1E1VZR9_PECGO</name>
<organism evidence="2">
    <name type="scientific">Pectinophora gossypiella</name>
    <name type="common">Cotton pink bollworm</name>
    <name type="synonym">Depressaria gossypiella</name>
    <dbReference type="NCBI Taxonomy" id="13191"/>
    <lineage>
        <taxon>Eukaryota</taxon>
        <taxon>Metazoa</taxon>
        <taxon>Ecdysozoa</taxon>
        <taxon>Arthropoda</taxon>
        <taxon>Hexapoda</taxon>
        <taxon>Insecta</taxon>
        <taxon>Pterygota</taxon>
        <taxon>Neoptera</taxon>
        <taxon>Endopterygota</taxon>
        <taxon>Lepidoptera</taxon>
        <taxon>Glossata</taxon>
        <taxon>Ditrysia</taxon>
        <taxon>Gelechioidea</taxon>
        <taxon>Gelechiidae</taxon>
        <taxon>Apatetrinae</taxon>
        <taxon>Pectinophora</taxon>
    </lineage>
</organism>
<gene>
    <name evidence="2" type="ORF">g.4216</name>
</gene>
<sequence length="133" mass="14726">RHHYMLRVPANGQKGVVQKIVKMIQMELAGVASYQKPDLPPTEEQLIIKTEIKTEPEPDPLTEDASPEQLRPNILEQAMLEIDIKEEFNSDEVVDPPSPQSAPPLLAQETISANTVGVNLPITYLPAHGKNIT</sequence>
<dbReference type="EMBL" id="GDQN01010827">
    <property type="protein sequence ID" value="JAT80227.1"/>
    <property type="molecule type" value="Transcribed_RNA"/>
</dbReference>
<accession>A0A1E1VZR9</accession>
<proteinExistence type="predicted"/>
<feature type="region of interest" description="Disordered" evidence="1">
    <location>
        <begin position="52"/>
        <end position="71"/>
    </location>
</feature>
<reference evidence="2" key="1">
    <citation type="submission" date="2015-09" db="EMBL/GenBank/DDBJ databases">
        <title>De novo assembly of Pectinophora gossypiella (Pink Bollworm) gut transcriptome.</title>
        <authorList>
            <person name="Tassone E.E."/>
        </authorList>
    </citation>
    <scope>NUCLEOTIDE SEQUENCE</scope>
</reference>